<comment type="caution">
    <text evidence="1">The sequence shown here is derived from an EMBL/GenBank/DDBJ whole genome shotgun (WGS) entry which is preliminary data.</text>
</comment>
<protein>
    <submittedName>
        <fullName evidence="1">Uncharacterized protein</fullName>
    </submittedName>
</protein>
<evidence type="ECO:0000313" key="1">
    <source>
        <dbReference type="EMBL" id="KAF9149037.1"/>
    </source>
</evidence>
<dbReference type="OrthoDB" id="10510027at2759"/>
<dbReference type="AlphaFoldDB" id="A0A9P5RYD3"/>
<proteinExistence type="predicted"/>
<feature type="non-terminal residue" evidence="1">
    <location>
        <position position="68"/>
    </location>
</feature>
<sequence>MSGLDATTTPTTHITNAINKIIAFLELIGHISLYLQPSDLFSCIQFNCHWKQTPIPLLWHTINTLAEP</sequence>
<organism evidence="1 2">
    <name type="scientific">Linnemannia schmuckeri</name>
    <dbReference type="NCBI Taxonomy" id="64567"/>
    <lineage>
        <taxon>Eukaryota</taxon>
        <taxon>Fungi</taxon>
        <taxon>Fungi incertae sedis</taxon>
        <taxon>Mucoromycota</taxon>
        <taxon>Mortierellomycotina</taxon>
        <taxon>Mortierellomycetes</taxon>
        <taxon>Mortierellales</taxon>
        <taxon>Mortierellaceae</taxon>
        <taxon>Linnemannia</taxon>
    </lineage>
</organism>
<evidence type="ECO:0000313" key="2">
    <source>
        <dbReference type="Proteomes" id="UP000748756"/>
    </source>
</evidence>
<accession>A0A9P5RYD3</accession>
<name>A0A9P5RYD3_9FUNG</name>
<reference evidence="1" key="1">
    <citation type="journal article" date="2020" name="Fungal Divers.">
        <title>Resolving the Mortierellaceae phylogeny through synthesis of multi-gene phylogenetics and phylogenomics.</title>
        <authorList>
            <person name="Vandepol N."/>
            <person name="Liber J."/>
            <person name="Desiro A."/>
            <person name="Na H."/>
            <person name="Kennedy M."/>
            <person name="Barry K."/>
            <person name="Grigoriev I.V."/>
            <person name="Miller A.N."/>
            <person name="O'Donnell K."/>
            <person name="Stajich J.E."/>
            <person name="Bonito G."/>
        </authorList>
    </citation>
    <scope>NUCLEOTIDE SEQUENCE</scope>
    <source>
        <strain evidence="1">NRRL 6426</strain>
    </source>
</reference>
<keyword evidence="2" id="KW-1185">Reference proteome</keyword>
<gene>
    <name evidence="1" type="ORF">BG015_009190</name>
</gene>
<dbReference type="Proteomes" id="UP000748756">
    <property type="component" value="Unassembled WGS sequence"/>
</dbReference>
<dbReference type="EMBL" id="JAAAUQ010000581">
    <property type="protein sequence ID" value="KAF9149037.1"/>
    <property type="molecule type" value="Genomic_DNA"/>
</dbReference>